<feature type="domain" description="Lipid/polyisoprenoid-binding YceI-like" evidence="2">
    <location>
        <begin position="40"/>
        <end position="208"/>
    </location>
</feature>
<feature type="chain" id="PRO_5009109879" description="Lipid/polyisoprenoid-binding YceI-like domain-containing protein" evidence="1">
    <location>
        <begin position="29"/>
        <end position="213"/>
    </location>
</feature>
<dbReference type="PANTHER" id="PTHR34406">
    <property type="entry name" value="PROTEIN YCEI"/>
    <property type="match status" value="1"/>
</dbReference>
<protein>
    <recommendedName>
        <fullName evidence="2">Lipid/polyisoprenoid-binding YceI-like domain-containing protein</fullName>
    </recommendedName>
</protein>
<dbReference type="SMART" id="SM00867">
    <property type="entry name" value="YceI"/>
    <property type="match status" value="1"/>
</dbReference>
<dbReference type="Pfam" id="PF04264">
    <property type="entry name" value="YceI"/>
    <property type="match status" value="1"/>
</dbReference>
<dbReference type="InterPro" id="IPR036761">
    <property type="entry name" value="TTHA0802/YceI-like_sf"/>
</dbReference>
<name>A0A1D8KAJ4_9GAMM</name>
<evidence type="ECO:0000313" key="4">
    <source>
        <dbReference type="Proteomes" id="UP000095342"/>
    </source>
</evidence>
<sequence>MRNKLLNTLGAGALALGALNLVPSAAQAAPATLHDSFAGTYKIDHDHSLAWFTVEHARVSEFVGRFDKIAGTYTFDPKDPAKDKVEVTIPVDSLDTNFAMRNRDLLGPDFFNAREFPDIKFVSTRYEPTGKHTGKLYGNMTLHGTTHPIVFRVRQIGAGPVNALPKPWGGYLSGYVATATIKRSDFGVSAYEGMIGNRVRLHINIEGVRTGHS</sequence>
<dbReference type="InterPro" id="IPR007372">
    <property type="entry name" value="Lipid/polyisoprenoid-bd_YceI"/>
</dbReference>
<dbReference type="EMBL" id="CP017448">
    <property type="protein sequence ID" value="AOV17988.1"/>
    <property type="molecule type" value="Genomic_DNA"/>
</dbReference>
<dbReference type="RefSeq" id="WP_070073518.1">
    <property type="nucleotide sequence ID" value="NZ_CP017448.1"/>
</dbReference>
<evidence type="ECO:0000256" key="1">
    <source>
        <dbReference type="SAM" id="SignalP"/>
    </source>
</evidence>
<dbReference type="AlphaFoldDB" id="A0A1D8KAJ4"/>
<reference evidence="3 4" key="1">
    <citation type="submission" date="2016-09" db="EMBL/GenBank/DDBJ databases">
        <title>Acidihalobacter prosperus V6 (DSM14174).</title>
        <authorList>
            <person name="Khaleque H.N."/>
            <person name="Ramsay J.P."/>
            <person name="Murphy R.J.T."/>
            <person name="Kaksonen A.H."/>
            <person name="Boxall N.J."/>
            <person name="Watkin E.L.J."/>
        </authorList>
    </citation>
    <scope>NUCLEOTIDE SEQUENCE [LARGE SCALE GENOMIC DNA]</scope>
    <source>
        <strain evidence="3 4">V6</strain>
    </source>
</reference>
<dbReference type="Proteomes" id="UP000095342">
    <property type="component" value="Chromosome"/>
</dbReference>
<accession>A0A1D8KAJ4</accession>
<evidence type="ECO:0000313" key="3">
    <source>
        <dbReference type="EMBL" id="AOV17988.1"/>
    </source>
</evidence>
<dbReference type="KEGG" id="aaeo:BJI67_13790"/>
<gene>
    <name evidence="3" type="ORF">BJI67_13790</name>
</gene>
<proteinExistence type="predicted"/>
<keyword evidence="4" id="KW-1185">Reference proteome</keyword>
<feature type="signal peptide" evidence="1">
    <location>
        <begin position="1"/>
        <end position="28"/>
    </location>
</feature>
<organism evidence="3 4">
    <name type="scientific">Acidihalobacter aeolianus</name>
    <dbReference type="NCBI Taxonomy" id="2792603"/>
    <lineage>
        <taxon>Bacteria</taxon>
        <taxon>Pseudomonadati</taxon>
        <taxon>Pseudomonadota</taxon>
        <taxon>Gammaproteobacteria</taxon>
        <taxon>Chromatiales</taxon>
        <taxon>Ectothiorhodospiraceae</taxon>
        <taxon>Acidihalobacter</taxon>
    </lineage>
</organism>
<keyword evidence="1" id="KW-0732">Signal</keyword>
<dbReference type="Gene3D" id="2.40.128.110">
    <property type="entry name" value="Lipid/polyisoprenoid-binding, YceI-like"/>
    <property type="match status" value="1"/>
</dbReference>
<dbReference type="PANTHER" id="PTHR34406:SF1">
    <property type="entry name" value="PROTEIN YCEI"/>
    <property type="match status" value="1"/>
</dbReference>
<evidence type="ECO:0000259" key="2">
    <source>
        <dbReference type="SMART" id="SM00867"/>
    </source>
</evidence>
<dbReference type="SUPFAM" id="SSF101874">
    <property type="entry name" value="YceI-like"/>
    <property type="match status" value="1"/>
</dbReference>